<dbReference type="GO" id="GO:0008360">
    <property type="term" value="P:regulation of cell shape"/>
    <property type="evidence" value="ECO:0007669"/>
    <property type="project" value="UniProtKB-KW"/>
</dbReference>
<dbReference type="Proteomes" id="UP000490980">
    <property type="component" value="Unassembled WGS sequence"/>
</dbReference>
<dbReference type="InterPro" id="IPR050065">
    <property type="entry name" value="GlmU-like"/>
</dbReference>
<comment type="pathway">
    <text evidence="18">Nucleotide-sugar biosynthesis; UDP-N-acetyl-alpha-D-glucosamine biosynthesis; UDP-N-acetyl-alpha-D-glucosamine from N-acetyl-alpha-D-glucosamine 1-phosphate: step 1/1.</text>
</comment>
<comment type="subunit">
    <text evidence="18">Homotrimer.</text>
</comment>
<evidence type="ECO:0000256" key="3">
    <source>
        <dbReference type="ARBA" id="ARBA00007947"/>
    </source>
</evidence>
<feature type="binding site" evidence="18">
    <location>
        <begin position="11"/>
        <end position="14"/>
    </location>
    <ligand>
        <name>UDP-N-acetyl-alpha-D-glucosamine</name>
        <dbReference type="ChEBI" id="CHEBI:57705"/>
    </ligand>
</feature>
<evidence type="ECO:0000256" key="1">
    <source>
        <dbReference type="ARBA" id="ARBA00004496"/>
    </source>
</evidence>
<dbReference type="NCBIfam" id="TIGR01173">
    <property type="entry name" value="glmU"/>
    <property type="match status" value="1"/>
</dbReference>
<evidence type="ECO:0000256" key="9">
    <source>
        <dbReference type="ARBA" id="ARBA00022842"/>
    </source>
</evidence>
<evidence type="ECO:0000313" key="20">
    <source>
        <dbReference type="EMBL" id="NII05210.1"/>
    </source>
</evidence>
<evidence type="ECO:0000256" key="8">
    <source>
        <dbReference type="ARBA" id="ARBA00022737"/>
    </source>
</evidence>
<dbReference type="GO" id="GO:0019134">
    <property type="term" value="F:glucosamine-1-phosphate N-acetyltransferase activity"/>
    <property type="evidence" value="ECO:0007669"/>
    <property type="project" value="UniProtKB-UniRule"/>
</dbReference>
<comment type="similarity">
    <text evidence="2 18">In the C-terminal section; belongs to the transferase hexapeptide repeat family.</text>
</comment>
<evidence type="ECO:0000256" key="4">
    <source>
        <dbReference type="ARBA" id="ARBA00022490"/>
    </source>
</evidence>
<feature type="binding site" evidence="18">
    <location>
        <position position="77"/>
    </location>
    <ligand>
        <name>UDP-N-acetyl-alpha-D-glucosamine</name>
        <dbReference type="ChEBI" id="CHEBI:57705"/>
    </ligand>
</feature>
<dbReference type="UniPathway" id="UPA00113">
    <property type="reaction ID" value="UER00532"/>
</dbReference>
<dbReference type="GO" id="GO:0006048">
    <property type="term" value="P:UDP-N-acetylglucosamine biosynthetic process"/>
    <property type="evidence" value="ECO:0007669"/>
    <property type="project" value="UniProtKB-UniPathway"/>
</dbReference>
<comment type="catalytic activity">
    <reaction evidence="16 18">
        <text>N-acetyl-alpha-D-glucosamine 1-phosphate + UTP + H(+) = UDP-N-acetyl-alpha-D-glucosamine + diphosphate</text>
        <dbReference type="Rhea" id="RHEA:13509"/>
        <dbReference type="ChEBI" id="CHEBI:15378"/>
        <dbReference type="ChEBI" id="CHEBI:33019"/>
        <dbReference type="ChEBI" id="CHEBI:46398"/>
        <dbReference type="ChEBI" id="CHEBI:57705"/>
        <dbReference type="ChEBI" id="CHEBI:57776"/>
        <dbReference type="EC" id="2.7.7.23"/>
    </reaction>
</comment>
<feature type="region of interest" description="Linker" evidence="18">
    <location>
        <begin position="233"/>
        <end position="253"/>
    </location>
</feature>
<dbReference type="PANTHER" id="PTHR43584:SF3">
    <property type="entry name" value="BIFUNCTIONAL PROTEIN GLMU"/>
    <property type="match status" value="1"/>
</dbReference>
<evidence type="ECO:0000256" key="2">
    <source>
        <dbReference type="ARBA" id="ARBA00007707"/>
    </source>
</evidence>
<dbReference type="SUPFAM" id="SSF51161">
    <property type="entry name" value="Trimeric LpxA-like enzymes"/>
    <property type="match status" value="1"/>
</dbReference>
<dbReference type="CDD" id="cd03353">
    <property type="entry name" value="LbH_GlmU_C"/>
    <property type="match status" value="1"/>
</dbReference>
<organism evidence="20 21">
    <name type="scientific">Luteibacter anthropi</name>
    <dbReference type="NCBI Taxonomy" id="564369"/>
    <lineage>
        <taxon>Bacteria</taxon>
        <taxon>Pseudomonadati</taxon>
        <taxon>Pseudomonadota</taxon>
        <taxon>Gammaproteobacteria</taxon>
        <taxon>Lysobacterales</taxon>
        <taxon>Rhodanobacteraceae</taxon>
        <taxon>Luteibacter</taxon>
    </lineage>
</organism>
<dbReference type="GO" id="GO:0000902">
    <property type="term" value="P:cell morphogenesis"/>
    <property type="evidence" value="ECO:0007669"/>
    <property type="project" value="UniProtKB-UniRule"/>
</dbReference>
<feature type="binding site" evidence="18">
    <location>
        <position position="354"/>
    </location>
    <ligand>
        <name>UDP-N-acetyl-alpha-D-glucosamine</name>
        <dbReference type="ChEBI" id="CHEBI:57705"/>
    </ligand>
</feature>
<feature type="binding site" evidence="18">
    <location>
        <position position="383"/>
    </location>
    <ligand>
        <name>acetyl-CoA</name>
        <dbReference type="ChEBI" id="CHEBI:57288"/>
    </ligand>
</feature>
<dbReference type="GO" id="GO:0000287">
    <property type="term" value="F:magnesium ion binding"/>
    <property type="evidence" value="ECO:0007669"/>
    <property type="project" value="UniProtKB-UniRule"/>
</dbReference>
<keyword evidence="13 18" id="KW-0012">Acyltransferase</keyword>
<keyword evidence="4 18" id="KW-0963">Cytoplasm</keyword>
<feature type="binding site" evidence="18">
    <location>
        <position position="173"/>
    </location>
    <ligand>
        <name>UDP-N-acetyl-alpha-D-glucosamine</name>
        <dbReference type="ChEBI" id="CHEBI:57705"/>
    </ligand>
</feature>
<dbReference type="Pfam" id="PF12804">
    <property type="entry name" value="NTP_transf_3"/>
    <property type="match status" value="1"/>
</dbReference>
<keyword evidence="14 18" id="KW-0961">Cell wall biogenesis/degradation</keyword>
<reference evidence="20 21" key="1">
    <citation type="submission" date="2020-03" db="EMBL/GenBank/DDBJ databases">
        <authorList>
            <person name="Lai Q."/>
        </authorList>
    </citation>
    <scope>NUCLEOTIDE SEQUENCE [LARGE SCALE GENOMIC DNA]</scope>
    <source>
        <strain evidence="20 21">CCUG 25036</strain>
    </source>
</reference>
<feature type="binding site" evidence="18">
    <location>
        <position position="230"/>
    </location>
    <ligand>
        <name>Mg(2+)</name>
        <dbReference type="ChEBI" id="CHEBI:18420"/>
    </ligand>
</feature>
<feature type="domain" description="MobA-like NTP transferase" evidence="19">
    <location>
        <begin position="8"/>
        <end position="131"/>
    </location>
</feature>
<dbReference type="Gene3D" id="2.160.10.10">
    <property type="entry name" value="Hexapeptide repeat proteins"/>
    <property type="match status" value="1"/>
</dbReference>
<evidence type="ECO:0000313" key="21">
    <source>
        <dbReference type="Proteomes" id="UP000490980"/>
    </source>
</evidence>
<dbReference type="GO" id="GO:0005737">
    <property type="term" value="C:cytoplasm"/>
    <property type="evidence" value="ECO:0007669"/>
    <property type="project" value="UniProtKB-SubCell"/>
</dbReference>
<dbReference type="GO" id="GO:0003977">
    <property type="term" value="F:UDP-N-acetylglucosamine diphosphorylase activity"/>
    <property type="evidence" value="ECO:0007669"/>
    <property type="project" value="UniProtKB-UniRule"/>
</dbReference>
<dbReference type="GO" id="GO:0009245">
    <property type="term" value="P:lipid A biosynthetic process"/>
    <property type="evidence" value="ECO:0007669"/>
    <property type="project" value="UniProtKB-UniRule"/>
</dbReference>
<evidence type="ECO:0000256" key="15">
    <source>
        <dbReference type="ARBA" id="ARBA00048247"/>
    </source>
</evidence>
<dbReference type="InterPro" id="IPR005882">
    <property type="entry name" value="Bifunctional_GlmU"/>
</dbReference>
<feature type="active site" description="Proton acceptor" evidence="18">
    <location>
        <position position="366"/>
    </location>
</feature>
<dbReference type="Gene3D" id="3.90.550.10">
    <property type="entry name" value="Spore Coat Polysaccharide Biosynthesis Protein SpsA, Chain A"/>
    <property type="match status" value="1"/>
</dbReference>
<feature type="binding site" evidence="18">
    <location>
        <position position="230"/>
    </location>
    <ligand>
        <name>UDP-N-acetyl-alpha-D-glucosamine</name>
        <dbReference type="ChEBI" id="CHEBI:57705"/>
    </ligand>
</feature>
<feature type="binding site" evidence="18">
    <location>
        <position position="426"/>
    </location>
    <ligand>
        <name>acetyl-CoA</name>
        <dbReference type="ChEBI" id="CHEBI:57288"/>
    </ligand>
</feature>
<keyword evidence="9 18" id="KW-0460">Magnesium</keyword>
<dbReference type="GO" id="GO:0009252">
    <property type="term" value="P:peptidoglycan biosynthetic process"/>
    <property type="evidence" value="ECO:0007669"/>
    <property type="project" value="UniProtKB-UniRule"/>
</dbReference>
<feature type="binding site" evidence="18">
    <location>
        <position position="25"/>
    </location>
    <ligand>
        <name>UDP-N-acetyl-alpha-D-glucosamine</name>
        <dbReference type="ChEBI" id="CHEBI:57705"/>
    </ligand>
</feature>
<dbReference type="EMBL" id="JAARLZ010000001">
    <property type="protein sequence ID" value="NII05210.1"/>
    <property type="molecule type" value="Genomic_DNA"/>
</dbReference>
<keyword evidence="5 18" id="KW-0808">Transferase</keyword>
<evidence type="ECO:0000256" key="10">
    <source>
        <dbReference type="ARBA" id="ARBA00022960"/>
    </source>
</evidence>
<dbReference type="EC" id="2.3.1.157" evidence="18"/>
<name>A0A7X5ZH43_9GAMM</name>
<feature type="binding site" evidence="18">
    <location>
        <position position="336"/>
    </location>
    <ligand>
        <name>UDP-N-acetyl-alpha-D-glucosamine</name>
        <dbReference type="ChEBI" id="CHEBI:57705"/>
    </ligand>
</feature>
<evidence type="ECO:0000256" key="7">
    <source>
        <dbReference type="ARBA" id="ARBA00022723"/>
    </source>
</evidence>
<protein>
    <recommendedName>
        <fullName evidence="18">Bifunctional protein GlmU</fullName>
    </recommendedName>
    <domain>
        <recommendedName>
            <fullName evidence="18">UDP-N-acetylglucosamine pyrophosphorylase</fullName>
            <ecNumber evidence="18">2.7.7.23</ecNumber>
        </recommendedName>
        <alternativeName>
            <fullName evidence="18">N-acetylglucosamine-1-phosphate uridyltransferase</fullName>
        </alternativeName>
    </domain>
    <domain>
        <recommendedName>
            <fullName evidence="18">Glucosamine-1-phosphate N-acetyltransferase</fullName>
            <ecNumber evidence="18">2.3.1.157</ecNumber>
        </recommendedName>
    </domain>
</protein>
<dbReference type="EC" id="2.7.7.23" evidence="18"/>
<accession>A0A7X5ZH43</accession>
<evidence type="ECO:0000256" key="11">
    <source>
        <dbReference type="ARBA" id="ARBA00022984"/>
    </source>
</evidence>
<evidence type="ECO:0000256" key="14">
    <source>
        <dbReference type="ARBA" id="ARBA00023316"/>
    </source>
</evidence>
<evidence type="ECO:0000256" key="13">
    <source>
        <dbReference type="ARBA" id="ARBA00023315"/>
    </source>
</evidence>
<dbReference type="CDD" id="cd02540">
    <property type="entry name" value="GT2_GlmU_N_bac"/>
    <property type="match status" value="1"/>
</dbReference>
<keyword evidence="11 18" id="KW-0573">Peptidoglycan synthesis</keyword>
<evidence type="ECO:0000256" key="5">
    <source>
        <dbReference type="ARBA" id="ARBA00022679"/>
    </source>
</evidence>
<dbReference type="HAMAP" id="MF_01631">
    <property type="entry name" value="GlmU"/>
    <property type="match status" value="1"/>
</dbReference>
<dbReference type="InterPro" id="IPR038009">
    <property type="entry name" value="GlmU_C_LbH"/>
</dbReference>
<evidence type="ECO:0000256" key="18">
    <source>
        <dbReference type="HAMAP-Rule" id="MF_01631"/>
    </source>
</evidence>
<keyword evidence="21" id="KW-1185">Reference proteome</keyword>
<feature type="binding site" evidence="18">
    <location>
        <position position="369"/>
    </location>
    <ligand>
        <name>UDP-N-acetyl-alpha-D-glucosamine</name>
        <dbReference type="ChEBI" id="CHEBI:57705"/>
    </ligand>
</feature>
<feature type="region of interest" description="Pyrophosphorylase" evidence="18">
    <location>
        <begin position="1"/>
        <end position="232"/>
    </location>
</feature>
<feature type="binding site" evidence="18">
    <location>
        <position position="158"/>
    </location>
    <ligand>
        <name>UDP-N-acetyl-alpha-D-glucosamine</name>
        <dbReference type="ChEBI" id="CHEBI:57705"/>
    </ligand>
</feature>
<feature type="binding site" evidence="18">
    <location>
        <begin position="108"/>
        <end position="110"/>
    </location>
    <ligand>
        <name>UDP-N-acetyl-alpha-D-glucosamine</name>
        <dbReference type="ChEBI" id="CHEBI:57705"/>
    </ligand>
</feature>
<keyword evidence="8 18" id="KW-0677">Repeat</keyword>
<comment type="catalytic activity">
    <reaction evidence="15 18">
        <text>alpha-D-glucosamine 1-phosphate + acetyl-CoA = N-acetyl-alpha-D-glucosamine 1-phosphate + CoA + H(+)</text>
        <dbReference type="Rhea" id="RHEA:13725"/>
        <dbReference type="ChEBI" id="CHEBI:15378"/>
        <dbReference type="ChEBI" id="CHEBI:57287"/>
        <dbReference type="ChEBI" id="CHEBI:57288"/>
        <dbReference type="ChEBI" id="CHEBI:57776"/>
        <dbReference type="ChEBI" id="CHEBI:58516"/>
        <dbReference type="EC" id="2.3.1.157"/>
    </reaction>
</comment>
<feature type="binding site" evidence="18">
    <location>
        <position position="408"/>
    </location>
    <ligand>
        <name>acetyl-CoA</name>
        <dbReference type="ChEBI" id="CHEBI:57288"/>
    </ligand>
</feature>
<dbReference type="AlphaFoldDB" id="A0A7X5ZH43"/>
<gene>
    <name evidence="18 20" type="primary">glmU</name>
    <name evidence="20" type="ORF">HBF25_02280</name>
</gene>
<dbReference type="GO" id="GO:0016020">
    <property type="term" value="C:membrane"/>
    <property type="evidence" value="ECO:0007669"/>
    <property type="project" value="GOC"/>
</dbReference>
<feature type="binding site" evidence="18">
    <location>
        <position position="443"/>
    </location>
    <ligand>
        <name>acetyl-CoA</name>
        <dbReference type="ChEBI" id="CHEBI:57288"/>
    </ligand>
</feature>
<evidence type="ECO:0000256" key="6">
    <source>
        <dbReference type="ARBA" id="ARBA00022695"/>
    </source>
</evidence>
<comment type="subcellular location">
    <subcellularLocation>
        <location evidence="1 18">Cytoplasm</location>
    </subcellularLocation>
</comment>
<dbReference type="GO" id="GO:0071555">
    <property type="term" value="P:cell wall organization"/>
    <property type="evidence" value="ECO:0007669"/>
    <property type="project" value="UniProtKB-KW"/>
</dbReference>
<keyword evidence="6 18" id="KW-0548">Nucleotidyltransferase</keyword>
<feature type="binding site" evidence="18">
    <location>
        <begin position="389"/>
        <end position="390"/>
    </location>
    <ligand>
        <name>acetyl-CoA</name>
        <dbReference type="ChEBI" id="CHEBI:57288"/>
    </ligand>
</feature>
<comment type="function">
    <text evidence="17 18">Catalyzes the last two sequential reactions in the de novo biosynthetic pathway for UDP-N-acetylglucosamine (UDP-GlcNAc). The C-terminal domain catalyzes the transfer of acetyl group from acetyl coenzyme A to glucosamine-1-phosphate (GlcN-1-P) to produce N-acetylglucosamine-1-phosphate (GlcNAc-1-P), which is converted into UDP-GlcNAc by the transfer of uridine 5-monophosphate (from uridine 5-triphosphate), a reaction catalyzed by the N-terminal domain.</text>
</comment>
<proteinExistence type="inferred from homology"/>
<dbReference type="InterPro" id="IPR011004">
    <property type="entry name" value="Trimer_LpxA-like_sf"/>
</dbReference>
<evidence type="ECO:0000256" key="17">
    <source>
        <dbReference type="ARBA" id="ARBA00049628"/>
    </source>
</evidence>
<evidence type="ECO:0000256" key="12">
    <source>
        <dbReference type="ARBA" id="ARBA00023268"/>
    </source>
</evidence>
<dbReference type="InterPro" id="IPR025877">
    <property type="entry name" value="MobA-like_NTP_Trfase"/>
</dbReference>
<dbReference type="Pfam" id="PF00132">
    <property type="entry name" value="Hexapep"/>
    <property type="match status" value="1"/>
</dbReference>
<comment type="caution">
    <text evidence="20">The sequence shown here is derived from an EMBL/GenBank/DDBJ whole genome shotgun (WGS) entry which is preliminary data.</text>
</comment>
<comment type="cofactor">
    <cofactor evidence="18">
        <name>Mg(2+)</name>
        <dbReference type="ChEBI" id="CHEBI:18420"/>
    </cofactor>
    <text evidence="18">Binds 1 Mg(2+) ion per subunit.</text>
</comment>
<comment type="pathway">
    <text evidence="18">Bacterial outer membrane biogenesis; LPS lipid A biosynthesis.</text>
</comment>
<feature type="binding site" evidence="18">
    <location>
        <begin position="82"/>
        <end position="83"/>
    </location>
    <ligand>
        <name>UDP-N-acetyl-alpha-D-glucosamine</name>
        <dbReference type="ChEBI" id="CHEBI:57705"/>
    </ligand>
</feature>
<evidence type="ECO:0000259" key="19">
    <source>
        <dbReference type="Pfam" id="PF12804"/>
    </source>
</evidence>
<feature type="binding site" evidence="18">
    <location>
        <position position="110"/>
    </location>
    <ligand>
        <name>Mg(2+)</name>
        <dbReference type="ChEBI" id="CHEBI:18420"/>
    </ligand>
</feature>
<keyword evidence="10 18" id="KW-0133">Cell shape</keyword>
<dbReference type="PANTHER" id="PTHR43584">
    <property type="entry name" value="NUCLEOTIDYL TRANSFERASE"/>
    <property type="match status" value="1"/>
</dbReference>
<comment type="pathway">
    <text evidence="18">Nucleotide-sugar biosynthesis; UDP-N-acetyl-alpha-D-glucosamine biosynthesis; N-acetyl-alpha-D-glucosamine 1-phosphate from alpha-D-glucosamine 6-phosphate (route II): step 2/2.</text>
</comment>
<dbReference type="InterPro" id="IPR029044">
    <property type="entry name" value="Nucleotide-diphossugar_trans"/>
</dbReference>
<dbReference type="UniPathway" id="UPA00973"/>
<dbReference type="InterPro" id="IPR001451">
    <property type="entry name" value="Hexapep"/>
</dbReference>
<sequence length="459" mass="48596">MTAEPLHVLILAAGEGKRMKSAFAKVLMPLAGRPLLAHVIDAARSLDPAGIHVVYGHNGQQVRDAFAADGSLGWIEQTERLGTGHAVRVALENLQAQGLLQGRVLVLYGDVPLIRPETLSQLATADDSLAMLATRVDDPRGYGRVVLDAAGKIRHIVEEKDASAAERAIDLINTGIIAGDAAALLAWTQRLTNTNAQREYYLTDVFAMAAAEAAPAACIDCDATEATGANDPWQLAELEALYRRRMARELALAGVRMADPSRLDVRGKVSAGRDVELDIDVILEGEVTLGDNVRIGAFTRVRNASLAAGTVVLSHCDIDGVVTHGPCTIGPFARLRPGTDLAAGVHIGNFVETKNARIAEGSKANHLSYLGDTVIGSRTNIGAGTITCNYDGVNKSRTTIGDNVFVGSNSSLVAPVTLHDGATIGAGSVITRDAPKDTLTLTRAQQTSIESWKRPTKKQ</sequence>
<keyword evidence="7 18" id="KW-0479">Metal-binding</keyword>
<feature type="binding site" evidence="18">
    <location>
        <position position="143"/>
    </location>
    <ligand>
        <name>UDP-N-acetyl-alpha-D-glucosamine</name>
        <dbReference type="ChEBI" id="CHEBI:57705"/>
    </ligand>
</feature>
<evidence type="ECO:0000256" key="16">
    <source>
        <dbReference type="ARBA" id="ARBA00048493"/>
    </source>
</evidence>
<feature type="region of interest" description="N-acetyltransferase" evidence="18">
    <location>
        <begin position="254"/>
        <end position="459"/>
    </location>
</feature>
<dbReference type="RefSeq" id="WP_166946154.1">
    <property type="nucleotide sequence ID" value="NZ_JAARLZ010000001.1"/>
</dbReference>
<feature type="binding site" evidence="18">
    <location>
        <position position="380"/>
    </location>
    <ligand>
        <name>UDP-N-acetyl-alpha-D-glucosamine</name>
        <dbReference type="ChEBI" id="CHEBI:57705"/>
    </ligand>
</feature>
<keyword evidence="12 18" id="KW-0511">Multifunctional enzyme</keyword>
<comment type="similarity">
    <text evidence="3 18">In the N-terminal section; belongs to the N-acetylglucosamine-1-phosphate uridyltransferase family.</text>
</comment>
<dbReference type="SUPFAM" id="SSF53448">
    <property type="entry name" value="Nucleotide-diphospho-sugar transferases"/>
    <property type="match status" value="1"/>
</dbReference>